<evidence type="ECO:0000256" key="5">
    <source>
        <dbReference type="ARBA" id="ARBA00022989"/>
    </source>
</evidence>
<dbReference type="GO" id="GO:0022857">
    <property type="term" value="F:transmembrane transporter activity"/>
    <property type="evidence" value="ECO:0007669"/>
    <property type="project" value="InterPro"/>
</dbReference>
<keyword evidence="9" id="KW-1185">Reference proteome</keyword>
<keyword evidence="5" id="KW-1133">Transmembrane helix</keyword>
<dbReference type="EMBL" id="CP048113">
    <property type="protein sequence ID" value="QHS60272.1"/>
    <property type="molecule type" value="Genomic_DNA"/>
</dbReference>
<dbReference type="PANTHER" id="PTHR30558">
    <property type="entry name" value="EXBD MEMBRANE COMPONENT OF PMF-DRIVEN MACROMOLECULE IMPORT SYSTEM"/>
    <property type="match status" value="1"/>
</dbReference>
<sequence length="136" mass="15100">MNLRSRRNKRHLELHNGALNDILFILLLFFLIVSTLANPNVIKLTLPKAKSNTKSKQTVVVSINDKREFFVGTNKVPFESLKQMLIPALGRETVDPTIVINAEKSVPVEEVVKVMEVAREIGAKVVLATANPQSKG</sequence>
<dbReference type="Pfam" id="PF02472">
    <property type="entry name" value="ExbD"/>
    <property type="match status" value="1"/>
</dbReference>
<gene>
    <name evidence="8" type="ORF">GWR21_11865</name>
</gene>
<evidence type="ECO:0000256" key="6">
    <source>
        <dbReference type="ARBA" id="ARBA00023136"/>
    </source>
</evidence>
<evidence type="ECO:0000256" key="4">
    <source>
        <dbReference type="ARBA" id="ARBA00022692"/>
    </source>
</evidence>
<keyword evidence="3" id="KW-1003">Cell membrane</keyword>
<dbReference type="AlphaFoldDB" id="A0A6B9ZCW5"/>
<keyword evidence="7" id="KW-0813">Transport</keyword>
<organism evidence="8 9">
    <name type="scientific">Chitinophaga agri</name>
    <dbReference type="NCBI Taxonomy" id="2703787"/>
    <lineage>
        <taxon>Bacteria</taxon>
        <taxon>Pseudomonadati</taxon>
        <taxon>Bacteroidota</taxon>
        <taxon>Chitinophagia</taxon>
        <taxon>Chitinophagales</taxon>
        <taxon>Chitinophagaceae</taxon>
        <taxon>Chitinophaga</taxon>
    </lineage>
</organism>
<accession>A0A6B9ZCW5</accession>
<dbReference type="RefSeq" id="WP_162331964.1">
    <property type="nucleotide sequence ID" value="NZ_CP048113.1"/>
</dbReference>
<dbReference type="Gene3D" id="3.30.420.270">
    <property type="match status" value="1"/>
</dbReference>
<protein>
    <submittedName>
        <fullName evidence="8">Biopolymer transporter ExbD</fullName>
    </submittedName>
</protein>
<comment type="subcellular location">
    <subcellularLocation>
        <location evidence="1">Cell membrane</location>
        <topology evidence="1">Single-pass membrane protein</topology>
    </subcellularLocation>
    <subcellularLocation>
        <location evidence="7">Cell membrane</location>
        <topology evidence="7">Single-pass type II membrane protein</topology>
    </subcellularLocation>
</comment>
<evidence type="ECO:0000313" key="9">
    <source>
        <dbReference type="Proteomes" id="UP000476411"/>
    </source>
</evidence>
<evidence type="ECO:0000256" key="3">
    <source>
        <dbReference type="ARBA" id="ARBA00022475"/>
    </source>
</evidence>
<comment type="similarity">
    <text evidence="2 7">Belongs to the ExbD/TolR family.</text>
</comment>
<evidence type="ECO:0000256" key="1">
    <source>
        <dbReference type="ARBA" id="ARBA00004162"/>
    </source>
</evidence>
<evidence type="ECO:0000256" key="7">
    <source>
        <dbReference type="RuleBase" id="RU003879"/>
    </source>
</evidence>
<keyword evidence="4 7" id="KW-0812">Transmembrane</keyword>
<proteinExistence type="inferred from homology"/>
<keyword evidence="6" id="KW-0472">Membrane</keyword>
<reference evidence="8 9" key="1">
    <citation type="submission" date="2020-01" db="EMBL/GenBank/DDBJ databases">
        <title>Complete genome sequence of Chitinophaga sp. H33E-04 isolated from quinoa roots.</title>
        <authorList>
            <person name="Weon H.-Y."/>
            <person name="Lee S.A."/>
        </authorList>
    </citation>
    <scope>NUCLEOTIDE SEQUENCE [LARGE SCALE GENOMIC DNA]</scope>
    <source>
        <strain evidence="8 9">H33E-04</strain>
    </source>
</reference>
<dbReference type="InterPro" id="IPR003400">
    <property type="entry name" value="ExbD"/>
</dbReference>
<evidence type="ECO:0000313" key="8">
    <source>
        <dbReference type="EMBL" id="QHS60272.1"/>
    </source>
</evidence>
<dbReference type="GO" id="GO:0005886">
    <property type="term" value="C:plasma membrane"/>
    <property type="evidence" value="ECO:0007669"/>
    <property type="project" value="UniProtKB-SubCell"/>
</dbReference>
<dbReference type="Proteomes" id="UP000476411">
    <property type="component" value="Chromosome"/>
</dbReference>
<evidence type="ECO:0000256" key="2">
    <source>
        <dbReference type="ARBA" id="ARBA00005811"/>
    </source>
</evidence>
<name>A0A6B9ZCW5_9BACT</name>
<dbReference type="GO" id="GO:0015031">
    <property type="term" value="P:protein transport"/>
    <property type="evidence" value="ECO:0007669"/>
    <property type="project" value="UniProtKB-KW"/>
</dbReference>
<dbReference type="KEGG" id="chih:GWR21_11865"/>
<keyword evidence="7" id="KW-0653">Protein transport</keyword>